<evidence type="ECO:0000313" key="1">
    <source>
        <dbReference type="EMBL" id="CAK5055487.1"/>
    </source>
</evidence>
<reference evidence="1" key="1">
    <citation type="submission" date="2023-11" db="EMBL/GenBank/DDBJ databases">
        <authorList>
            <person name="Poullet M."/>
        </authorList>
    </citation>
    <scope>NUCLEOTIDE SEQUENCE</scope>
    <source>
        <strain evidence="1">E1834</strain>
    </source>
</reference>
<name>A0ACB0YNT2_MELEN</name>
<dbReference type="EMBL" id="CAVMJV010000016">
    <property type="protein sequence ID" value="CAK5055487.1"/>
    <property type="molecule type" value="Genomic_DNA"/>
</dbReference>
<proteinExistence type="predicted"/>
<keyword evidence="2" id="KW-1185">Reference proteome</keyword>
<dbReference type="Proteomes" id="UP001497535">
    <property type="component" value="Unassembled WGS sequence"/>
</dbReference>
<protein>
    <submittedName>
        <fullName evidence="1">Uncharacterized protein</fullName>
    </submittedName>
</protein>
<evidence type="ECO:0000313" key="2">
    <source>
        <dbReference type="Proteomes" id="UP001497535"/>
    </source>
</evidence>
<sequence length="56" mass="6452">MKKVGLLETEKKSKKAYIIVADASGKDIHFLVKYIDKNIFHQILCTTSELKKNQNE</sequence>
<gene>
    <name evidence="1" type="ORF">MENTE1834_LOCUS14651</name>
</gene>
<organism evidence="1 2">
    <name type="scientific">Meloidogyne enterolobii</name>
    <name type="common">Root-knot nematode worm</name>
    <name type="synonym">Meloidogyne mayaguensis</name>
    <dbReference type="NCBI Taxonomy" id="390850"/>
    <lineage>
        <taxon>Eukaryota</taxon>
        <taxon>Metazoa</taxon>
        <taxon>Ecdysozoa</taxon>
        <taxon>Nematoda</taxon>
        <taxon>Chromadorea</taxon>
        <taxon>Rhabditida</taxon>
        <taxon>Tylenchina</taxon>
        <taxon>Tylenchomorpha</taxon>
        <taxon>Tylenchoidea</taxon>
        <taxon>Meloidogynidae</taxon>
        <taxon>Meloidogyninae</taxon>
        <taxon>Meloidogyne</taxon>
    </lineage>
</organism>
<accession>A0ACB0YNT2</accession>
<comment type="caution">
    <text evidence="1">The sequence shown here is derived from an EMBL/GenBank/DDBJ whole genome shotgun (WGS) entry which is preliminary data.</text>
</comment>